<evidence type="ECO:0000259" key="6">
    <source>
        <dbReference type="PROSITE" id="PS50865"/>
    </source>
</evidence>
<dbReference type="InterPro" id="IPR027796">
    <property type="entry name" value="OTT_1508_deam-like"/>
</dbReference>
<name>A0A179GJ66_PURLI</name>
<dbReference type="Proteomes" id="UP000078340">
    <property type="component" value="Unassembled WGS sequence"/>
</dbReference>
<dbReference type="EMBL" id="LSBI01000012">
    <property type="protein sequence ID" value="OAQ77852.1"/>
    <property type="molecule type" value="Genomic_DNA"/>
</dbReference>
<keyword evidence="5" id="KW-0472">Membrane</keyword>
<evidence type="ECO:0000313" key="7">
    <source>
        <dbReference type="EMBL" id="OAQ77852.1"/>
    </source>
</evidence>
<keyword evidence="1" id="KW-0479">Metal-binding</keyword>
<evidence type="ECO:0000256" key="3">
    <source>
        <dbReference type="ARBA" id="ARBA00022833"/>
    </source>
</evidence>
<gene>
    <name evidence="7" type="ORF">VFPFJ_10219</name>
</gene>
<organism evidence="7 8">
    <name type="scientific">Purpureocillium lilacinum</name>
    <name type="common">Paecilomyces lilacinus</name>
    <dbReference type="NCBI Taxonomy" id="33203"/>
    <lineage>
        <taxon>Eukaryota</taxon>
        <taxon>Fungi</taxon>
        <taxon>Dikarya</taxon>
        <taxon>Ascomycota</taxon>
        <taxon>Pezizomycotina</taxon>
        <taxon>Sordariomycetes</taxon>
        <taxon>Hypocreomycetidae</taxon>
        <taxon>Hypocreales</taxon>
        <taxon>Ophiocordycipitaceae</taxon>
        <taxon>Purpureocillium</taxon>
    </lineage>
</organism>
<dbReference type="AlphaFoldDB" id="A0A179GJ66"/>
<keyword evidence="2 4" id="KW-0863">Zinc-finger</keyword>
<evidence type="ECO:0000256" key="5">
    <source>
        <dbReference type="SAM" id="Phobius"/>
    </source>
</evidence>
<evidence type="ECO:0000256" key="2">
    <source>
        <dbReference type="ARBA" id="ARBA00022771"/>
    </source>
</evidence>
<evidence type="ECO:0000313" key="8">
    <source>
        <dbReference type="Proteomes" id="UP000078340"/>
    </source>
</evidence>
<dbReference type="GO" id="GO:0008270">
    <property type="term" value="F:zinc ion binding"/>
    <property type="evidence" value="ECO:0007669"/>
    <property type="project" value="UniProtKB-KW"/>
</dbReference>
<dbReference type="Pfam" id="PF14441">
    <property type="entry name" value="OTT_1508_deam"/>
    <property type="match status" value="1"/>
</dbReference>
<sequence length="1229" mass="139776">MAEKKDVYRAVSSFTGDATLYQELADTICVLAALIQVVPETYLPDDTTRTQHVVPRGSTTEDYYYDDTIDLDVDGLGECYLPSSEDAQLSKLKDELVDRLSETLARFKSPPSPANQDAKHVSSVILIESAEHNTVTFLCAKNEGLDEQDREQFLRGWKDLMEKIARSDDSGAGTFFQDMFNLVIAQQKPRILHYISSLDQAMRSIQPDNVMGSATPQPLGSPSIPIPLLEEFVRGAGELPVAHTPTWIDNHGHRYCFALNPTAGQVQSMVTPTWSDSGNLGLQIDRILCSARKLSSDTCPEIEWRPELENLMRSALRLWRSEHGQVALRSWTKRQFTGGSSQQKLFHDSLLYLARIYYAVEVFMEAARKFVCGRSVCYVSAPFLAIQCRRRGRLDPADATSKTLATLVVDKRKISPKVTRDLEQSLPKLYQQNENDRHTHAEIQALYHLEVLFPSQDKTYTVHPYIGCSRRCCFLCKAFVEVTYPEMRVRGTHYSLMHRWELQQHFPSAALRGKFENALLGRVSPKKALAQSSFGLPSEASLEWGRLAKMERAHTKTKYVQTAVDDDFLIAPIPRKPGLVTVSSGQWTSSKVMNLGGAEKLRLNFIRQKHGLEKLDEMPPLESSRANICRFCDSGPALFRCCACRMLYCSQACQRRDWKTHVFVCRVKDRPNKVDNLRWFLKRYVGRDPVADEPELMERLFADDDLCYTFGFNQCVSAGETRYLLFILQHTLGLHKPRDLQRWIDENCLHRQLRESFFLSRSTRDKNLPTNEAFSWYLNEYTTNRLSQPSIYGRYRHQLFALQFVKALFRLAPIPTEWQDLPPKENRVLRLYSRLLQPFNNIPTPFDQEWLLFGFCYCSTHAQCQQLRSAYLQLSARQLPLGHIAEHLGCQEHTIDLFRSQNIDIANLLDQGIRPGLPVPRDVSAYRLVAEVKHALSGRFCSCFHRRKYPRGYAFFENESHLSIPSEIEYGFHGTEEWERWQLLNFYQHVFSLPAFDVGELQAANAANSLTDYLDRLVPDFRFKLFCKYRTSLTFPALGATVRNRATGERVHDVDYSVVHDVQQSFGLSNPLKRHLVCDLDLLPGGDTTSYVVRAFGMMTWLAPIGAFLFLFLLLVRLSLPVLVFLKTLAATGCDKLVGIQRCLYGSHYPSLDNDISAPFLRTRPGSLPSSVIIDMSESSSGISQVVTSITSVLSCTIAIPAGPPSLPINPAPKPLCLKERSSERFFSA</sequence>
<accession>A0A179GJ66</accession>
<feature type="domain" description="MYND-type" evidence="6">
    <location>
        <begin position="629"/>
        <end position="665"/>
    </location>
</feature>
<keyword evidence="5" id="KW-0812">Transmembrane</keyword>
<dbReference type="SUPFAM" id="SSF144232">
    <property type="entry name" value="HIT/MYND zinc finger-like"/>
    <property type="match status" value="1"/>
</dbReference>
<dbReference type="OMA" id="HPYIGCS"/>
<dbReference type="STRING" id="33203.A0A179GJ66"/>
<feature type="transmembrane region" description="Helical" evidence="5">
    <location>
        <begin position="1101"/>
        <end position="1126"/>
    </location>
</feature>
<dbReference type="Gene3D" id="6.10.140.2220">
    <property type="match status" value="1"/>
</dbReference>
<proteinExistence type="predicted"/>
<dbReference type="InterPro" id="IPR002893">
    <property type="entry name" value="Znf_MYND"/>
</dbReference>
<protein>
    <submittedName>
        <fullName evidence="7">HIT/MYND zinc finger-like protein</fullName>
    </submittedName>
</protein>
<dbReference type="PROSITE" id="PS50865">
    <property type="entry name" value="ZF_MYND_2"/>
    <property type="match status" value="1"/>
</dbReference>
<comment type="caution">
    <text evidence="7">The sequence shown here is derived from an EMBL/GenBank/DDBJ whole genome shotgun (WGS) entry which is preliminary data.</text>
</comment>
<evidence type="ECO:0000256" key="4">
    <source>
        <dbReference type="PROSITE-ProRule" id="PRU00134"/>
    </source>
</evidence>
<keyword evidence="3" id="KW-0862">Zinc</keyword>
<reference evidence="7 8" key="1">
    <citation type="submission" date="2016-02" db="EMBL/GenBank/DDBJ databases">
        <title>Biosynthesis of antibiotic leucinostatins and their inhibition on Phytophthora in bio-control Purpureocillium lilacinum.</title>
        <authorList>
            <person name="Wang G."/>
            <person name="Liu Z."/>
            <person name="Lin R."/>
            <person name="Li E."/>
            <person name="Mao Z."/>
            <person name="Ling J."/>
            <person name="Yin W."/>
            <person name="Xie B."/>
        </authorList>
    </citation>
    <scope>NUCLEOTIDE SEQUENCE [LARGE SCALE GENOMIC DNA]</scope>
    <source>
        <strain evidence="7">PLFJ-1</strain>
    </source>
</reference>
<keyword evidence="5" id="KW-1133">Transmembrane helix</keyword>
<evidence type="ECO:0000256" key="1">
    <source>
        <dbReference type="ARBA" id="ARBA00022723"/>
    </source>
</evidence>